<dbReference type="GeneID" id="25981481"/>
<name>F0XS49_GROCL</name>
<feature type="signal peptide" evidence="1">
    <location>
        <begin position="1"/>
        <end position="21"/>
    </location>
</feature>
<dbReference type="HOGENOM" id="CLU_084512_0_0_1"/>
<keyword evidence="4" id="KW-1185">Reference proteome</keyword>
<evidence type="ECO:0000259" key="2">
    <source>
        <dbReference type="Pfam" id="PF24808"/>
    </source>
</evidence>
<keyword evidence="1" id="KW-0732">Signal</keyword>
<dbReference type="InParanoid" id="F0XS49"/>
<organism evidence="4">
    <name type="scientific">Grosmannia clavigera (strain kw1407 / UAMH 11150)</name>
    <name type="common">Blue stain fungus</name>
    <name type="synonym">Graphiocladiella clavigera</name>
    <dbReference type="NCBI Taxonomy" id="655863"/>
    <lineage>
        <taxon>Eukaryota</taxon>
        <taxon>Fungi</taxon>
        <taxon>Dikarya</taxon>
        <taxon>Ascomycota</taxon>
        <taxon>Pezizomycotina</taxon>
        <taxon>Sordariomycetes</taxon>
        <taxon>Sordariomycetidae</taxon>
        <taxon>Ophiostomatales</taxon>
        <taxon>Ophiostomataceae</taxon>
        <taxon>Leptographium</taxon>
    </lineage>
</organism>
<accession>F0XS49</accession>
<dbReference type="STRING" id="655863.F0XS49"/>
<dbReference type="OrthoDB" id="2439692at2759"/>
<feature type="chain" id="PRO_5003264105" description="DUF7707 domain-containing protein" evidence="1">
    <location>
        <begin position="22"/>
        <end position="201"/>
    </location>
</feature>
<dbReference type="PANTHER" id="PTHR38118">
    <property type="entry name" value="ANCHORED CELL WALL PROTEIN 11-RELATED"/>
    <property type="match status" value="1"/>
</dbReference>
<evidence type="ECO:0000313" key="3">
    <source>
        <dbReference type="EMBL" id="EFW99520.1"/>
    </source>
</evidence>
<dbReference type="AlphaFoldDB" id="F0XS49"/>
<sequence>MPSLKLSLLAVTATLLSAVRADYYVEPSSVPLATRKSWCASETSTCPLICEQTAPYTTKDNTCDPSTLTYGCVCGNGLQPNISEYSLSLPYFVCSEWGNQCVTACGSNNTCSSSCRQDHPCGALNPSPGNASLTTTSAGATSATSTVNSATIVYGAFGTTSTGKSSSSSKGSFAAPLFDSGRVLGLAATLGGLTAGIALFL</sequence>
<gene>
    <name evidence="3" type="ORF">CMQ_7888</name>
</gene>
<dbReference type="eggNOG" id="ENOG502S9NN">
    <property type="taxonomic scope" value="Eukaryota"/>
</dbReference>
<dbReference type="InterPro" id="IPR056124">
    <property type="entry name" value="DUF7707"/>
</dbReference>
<dbReference type="EMBL" id="GL629990">
    <property type="protein sequence ID" value="EFW99520.1"/>
    <property type="molecule type" value="Genomic_DNA"/>
</dbReference>
<evidence type="ECO:0000313" key="4">
    <source>
        <dbReference type="Proteomes" id="UP000007796"/>
    </source>
</evidence>
<dbReference type="PANTHER" id="PTHR38118:SF2">
    <property type="entry name" value="CDP-ALCOHOL PHOSPHATIDYLTRANSFERASE PROTEIN"/>
    <property type="match status" value="1"/>
</dbReference>
<proteinExistence type="predicted"/>
<dbReference type="Pfam" id="PF24808">
    <property type="entry name" value="DUF7707"/>
    <property type="match status" value="1"/>
</dbReference>
<evidence type="ECO:0000256" key="1">
    <source>
        <dbReference type="SAM" id="SignalP"/>
    </source>
</evidence>
<feature type="domain" description="DUF7707" evidence="2">
    <location>
        <begin position="24"/>
        <end position="126"/>
    </location>
</feature>
<dbReference type="Proteomes" id="UP000007796">
    <property type="component" value="Unassembled WGS sequence"/>
</dbReference>
<reference evidence="3 4" key="1">
    <citation type="journal article" date="2011" name="Proc. Natl. Acad. Sci. U.S.A.">
        <title>Genome and transcriptome analyses of the mountain pine beetle-fungal symbiont Grosmannia clavigera, a lodgepole pine pathogen.</title>
        <authorList>
            <person name="DiGuistini S."/>
            <person name="Wang Y."/>
            <person name="Liao N.Y."/>
            <person name="Taylor G."/>
            <person name="Tanguay P."/>
            <person name="Feau N."/>
            <person name="Henrissat B."/>
            <person name="Chan S.K."/>
            <person name="Hesse-Orce U."/>
            <person name="Alamouti S.M."/>
            <person name="Tsui C.K.M."/>
            <person name="Docking R.T."/>
            <person name="Levasseur A."/>
            <person name="Haridas S."/>
            <person name="Robertson G."/>
            <person name="Birol I."/>
            <person name="Holt R.A."/>
            <person name="Marra M.A."/>
            <person name="Hamelin R.C."/>
            <person name="Hirst M."/>
            <person name="Jones S.J.M."/>
            <person name="Bohlmann J."/>
            <person name="Breuil C."/>
        </authorList>
    </citation>
    <scope>NUCLEOTIDE SEQUENCE [LARGE SCALE GENOMIC DNA]</scope>
    <source>
        <strain evidence="4">kw1407 / UAMH 11150</strain>
    </source>
</reference>
<protein>
    <recommendedName>
        <fullName evidence="2">DUF7707 domain-containing protein</fullName>
    </recommendedName>
</protein>
<dbReference type="RefSeq" id="XP_014169003.1">
    <property type="nucleotide sequence ID" value="XM_014313528.1"/>
</dbReference>